<proteinExistence type="predicted"/>
<reference evidence="2 3" key="1">
    <citation type="journal article" date="2019" name="Int. J. Syst. Evol. Microbiol.">
        <title>The Global Catalogue of Microorganisms (GCM) 10K type strain sequencing project: providing services to taxonomists for standard genome sequencing and annotation.</title>
        <authorList>
            <consortium name="The Broad Institute Genomics Platform"/>
            <consortium name="The Broad Institute Genome Sequencing Center for Infectious Disease"/>
            <person name="Wu L."/>
            <person name="Ma J."/>
        </authorList>
    </citation>
    <scope>NUCLEOTIDE SEQUENCE [LARGE SCALE GENOMIC DNA]</scope>
    <source>
        <strain evidence="2 3">JCM 15503</strain>
    </source>
</reference>
<keyword evidence="1" id="KW-0472">Membrane</keyword>
<dbReference type="Proteomes" id="UP001500279">
    <property type="component" value="Unassembled WGS sequence"/>
</dbReference>
<sequence length="114" mass="12264">MTPVFRACDGRAVAKIPPMQILGVQWRKPTFKAFTEASVIGLGLWLCGVAAMVQANPQVGADEVGALLVMVWWFSLGARMGLDLRTGLRPLLVNLGIAAVLLACYSAAWHWLAA</sequence>
<gene>
    <name evidence="2" type="ORF">GCM10009107_16140</name>
</gene>
<accession>A0ABN1JVL3</accession>
<evidence type="ECO:0000256" key="1">
    <source>
        <dbReference type="SAM" id="Phobius"/>
    </source>
</evidence>
<keyword evidence="3" id="KW-1185">Reference proteome</keyword>
<organism evidence="2 3">
    <name type="scientific">Ideonella azotifigens</name>
    <dbReference type="NCBI Taxonomy" id="513160"/>
    <lineage>
        <taxon>Bacteria</taxon>
        <taxon>Pseudomonadati</taxon>
        <taxon>Pseudomonadota</taxon>
        <taxon>Betaproteobacteria</taxon>
        <taxon>Burkholderiales</taxon>
        <taxon>Sphaerotilaceae</taxon>
        <taxon>Ideonella</taxon>
    </lineage>
</organism>
<protein>
    <submittedName>
        <fullName evidence="2">Uncharacterized protein</fullName>
    </submittedName>
</protein>
<feature type="transmembrane region" description="Helical" evidence="1">
    <location>
        <begin position="91"/>
        <end position="112"/>
    </location>
</feature>
<keyword evidence="1" id="KW-1133">Transmembrane helix</keyword>
<feature type="transmembrane region" description="Helical" evidence="1">
    <location>
        <begin position="33"/>
        <end position="52"/>
    </location>
</feature>
<keyword evidence="1" id="KW-0812">Transmembrane</keyword>
<dbReference type="EMBL" id="BAAAEW010000007">
    <property type="protein sequence ID" value="GAA0747547.1"/>
    <property type="molecule type" value="Genomic_DNA"/>
</dbReference>
<comment type="caution">
    <text evidence="2">The sequence shown here is derived from an EMBL/GenBank/DDBJ whole genome shotgun (WGS) entry which is preliminary data.</text>
</comment>
<name>A0ABN1JVL3_9BURK</name>
<evidence type="ECO:0000313" key="2">
    <source>
        <dbReference type="EMBL" id="GAA0747547.1"/>
    </source>
</evidence>
<feature type="transmembrane region" description="Helical" evidence="1">
    <location>
        <begin position="64"/>
        <end position="82"/>
    </location>
</feature>
<evidence type="ECO:0000313" key="3">
    <source>
        <dbReference type="Proteomes" id="UP001500279"/>
    </source>
</evidence>